<dbReference type="InterPro" id="IPR019998">
    <property type="entry name" value="Membr_insert_YidC"/>
</dbReference>
<keyword evidence="6 13" id="KW-0812">Transmembrane</keyword>
<dbReference type="GO" id="GO:0032977">
    <property type="term" value="F:membrane insertase activity"/>
    <property type="evidence" value="ECO:0007669"/>
    <property type="project" value="InterPro"/>
</dbReference>
<evidence type="ECO:0000259" key="15">
    <source>
        <dbReference type="Pfam" id="PF14849"/>
    </source>
</evidence>
<evidence type="ECO:0000256" key="8">
    <source>
        <dbReference type="ARBA" id="ARBA00022989"/>
    </source>
</evidence>
<comment type="function">
    <text evidence="13">Required for the insertion and/or proper folding and/or complex formation of integral membrane proteins into the membrane. Involved in integration of membrane proteins that insert both dependently and independently of the Sec translocase complex, as well as at least some lipoproteins. Aids folding of multispanning membrane proteins.</text>
</comment>
<keyword evidence="8 13" id="KW-1133">Transmembrane helix</keyword>
<comment type="subunit">
    <text evidence="13">Interacts with the Sec translocase complex via SecD. Specifically interacts with transmembrane segments of nascent integral membrane proteins during membrane integration.</text>
</comment>
<accession>A0A077DCN0</accession>
<feature type="domain" description="Membrane insertase YidC/Oxa/ALB C-terminal" evidence="14">
    <location>
        <begin position="350"/>
        <end position="528"/>
    </location>
</feature>
<reference evidence="16 17" key="1">
    <citation type="journal article" date="2014" name="BMC Genomics">
        <title>A genomic perspective on a new bacterial genus and species from the Alcaligenaceae family, Basilea psittacipulmonis.</title>
        <authorList>
            <person name="Whiteson K.L."/>
            <person name="Hernandez D."/>
            <person name="Lazarevic V."/>
            <person name="Gaia N."/>
            <person name="Farinelli L."/>
            <person name="Francois P."/>
            <person name="Pilo P."/>
            <person name="Frey J."/>
            <person name="Schrenzel J."/>
        </authorList>
    </citation>
    <scope>NUCLEOTIDE SEQUENCE [LARGE SCALE GENOMIC DNA]</scope>
    <source>
        <strain evidence="16 17">DSM 24701</strain>
    </source>
</reference>
<dbReference type="PRINTS" id="PR00701">
    <property type="entry name" value="60KDINNERMP"/>
</dbReference>
<dbReference type="OrthoDB" id="9780552at2"/>
<dbReference type="Pfam" id="PF14849">
    <property type="entry name" value="YidC_periplas"/>
    <property type="match status" value="1"/>
</dbReference>
<organism evidence="16 17">
    <name type="scientific">Basilea psittacipulmonis DSM 24701</name>
    <dbReference type="NCBI Taxonomy" id="1072685"/>
    <lineage>
        <taxon>Bacteria</taxon>
        <taxon>Pseudomonadati</taxon>
        <taxon>Pseudomonadota</taxon>
        <taxon>Betaproteobacteria</taxon>
        <taxon>Burkholderiales</taxon>
        <taxon>Alcaligenaceae</taxon>
        <taxon>Basilea</taxon>
    </lineage>
</organism>
<feature type="domain" description="Membrane insertase YidC N-terminal" evidence="15">
    <location>
        <begin position="68"/>
        <end position="338"/>
    </location>
</feature>
<dbReference type="HAMAP" id="MF_01810">
    <property type="entry name" value="YidC_type1"/>
    <property type="match status" value="1"/>
</dbReference>
<evidence type="ECO:0000259" key="14">
    <source>
        <dbReference type="Pfam" id="PF02096"/>
    </source>
</evidence>
<dbReference type="EMBL" id="CP009238">
    <property type="protein sequence ID" value="AIL31941.1"/>
    <property type="molecule type" value="Genomic_DNA"/>
</dbReference>
<dbReference type="PANTHER" id="PTHR12428">
    <property type="entry name" value="OXA1"/>
    <property type="match status" value="1"/>
</dbReference>
<proteinExistence type="inferred from homology"/>
<dbReference type="RefSeq" id="WP_038497736.1">
    <property type="nucleotide sequence ID" value="NZ_CP009238.1"/>
</dbReference>
<evidence type="ECO:0000313" key="16">
    <source>
        <dbReference type="EMBL" id="AIL31941.1"/>
    </source>
</evidence>
<protein>
    <recommendedName>
        <fullName evidence="3 13">Membrane protein insertase YidC</fullName>
    </recommendedName>
    <alternativeName>
        <fullName evidence="12 13">Foldase YidC</fullName>
    </alternativeName>
    <alternativeName>
        <fullName evidence="11 13">Membrane integrase YidC</fullName>
    </alternativeName>
    <alternativeName>
        <fullName evidence="13">Membrane protein YidC</fullName>
    </alternativeName>
</protein>
<keyword evidence="17" id="KW-1185">Reference proteome</keyword>
<keyword evidence="4 13" id="KW-0813">Transport</keyword>
<evidence type="ECO:0000256" key="12">
    <source>
        <dbReference type="ARBA" id="ARBA00033342"/>
    </source>
</evidence>
<gene>
    <name evidence="13" type="primary">yidC</name>
    <name evidence="16" type="ORF">IX83_00115</name>
</gene>
<dbReference type="InterPro" id="IPR038221">
    <property type="entry name" value="YidC_periplasmic_sf"/>
</dbReference>
<dbReference type="Pfam" id="PF02096">
    <property type="entry name" value="60KD_IMP"/>
    <property type="match status" value="1"/>
</dbReference>
<evidence type="ECO:0000256" key="5">
    <source>
        <dbReference type="ARBA" id="ARBA00022475"/>
    </source>
</evidence>
<dbReference type="AlphaFoldDB" id="A0A077DCN0"/>
<dbReference type="CDD" id="cd19961">
    <property type="entry name" value="EcYidC-like_peri"/>
    <property type="match status" value="1"/>
</dbReference>
<name>A0A077DCN0_9BURK</name>
<dbReference type="InterPro" id="IPR028055">
    <property type="entry name" value="YidC/Oxa/ALB_C"/>
</dbReference>
<dbReference type="Gene3D" id="2.70.98.90">
    <property type="match status" value="1"/>
</dbReference>
<keyword evidence="9 13" id="KW-0472">Membrane</keyword>
<comment type="similarity">
    <text evidence="2 13">Belongs to the OXA1/ALB3/YidC family. Type 1 subfamily.</text>
</comment>
<evidence type="ECO:0000256" key="10">
    <source>
        <dbReference type="ARBA" id="ARBA00023186"/>
    </source>
</evidence>
<dbReference type="STRING" id="1072685.IX83_00115"/>
<keyword evidence="7 13" id="KW-0653">Protein transport</keyword>
<evidence type="ECO:0000256" key="11">
    <source>
        <dbReference type="ARBA" id="ARBA00033245"/>
    </source>
</evidence>
<dbReference type="PRINTS" id="PR01900">
    <property type="entry name" value="YIDCPROTEIN"/>
</dbReference>
<evidence type="ECO:0000256" key="1">
    <source>
        <dbReference type="ARBA" id="ARBA00004429"/>
    </source>
</evidence>
<dbReference type="InterPro" id="IPR028053">
    <property type="entry name" value="Membr_insert_YidC_N"/>
</dbReference>
<comment type="subcellular location">
    <subcellularLocation>
        <location evidence="1">Cell inner membrane</location>
        <topology evidence="1">Multi-pass membrane protein</topology>
    </subcellularLocation>
    <subcellularLocation>
        <location evidence="13">Cell membrane</location>
        <topology evidence="13">Multi-pass membrane protein</topology>
    </subcellularLocation>
</comment>
<dbReference type="InterPro" id="IPR001708">
    <property type="entry name" value="YidC/ALB3/OXA1/COX18"/>
</dbReference>
<dbReference type="KEGG" id="bpsi:IX83_00115"/>
<dbReference type="HOGENOM" id="CLU_016535_3_0_4"/>
<dbReference type="GO" id="GO:0051205">
    <property type="term" value="P:protein insertion into membrane"/>
    <property type="evidence" value="ECO:0007669"/>
    <property type="project" value="TreeGrafter"/>
</dbReference>
<dbReference type="PANTHER" id="PTHR12428:SF65">
    <property type="entry name" value="CYTOCHROME C OXIDASE ASSEMBLY PROTEIN COX18, MITOCHONDRIAL"/>
    <property type="match status" value="1"/>
</dbReference>
<feature type="transmembrane region" description="Helical" evidence="13">
    <location>
        <begin position="492"/>
        <end position="514"/>
    </location>
</feature>
<keyword evidence="10 13" id="KW-0143">Chaperone</keyword>
<dbReference type="eggNOG" id="COG0706">
    <property type="taxonomic scope" value="Bacteria"/>
</dbReference>
<keyword evidence="5 13" id="KW-1003">Cell membrane</keyword>
<dbReference type="GO" id="GO:0015031">
    <property type="term" value="P:protein transport"/>
    <property type="evidence" value="ECO:0007669"/>
    <property type="project" value="UniProtKB-KW"/>
</dbReference>
<comment type="caution">
    <text evidence="13">Lacks conserved residue(s) required for the propagation of feature annotation.</text>
</comment>
<evidence type="ECO:0000313" key="17">
    <source>
        <dbReference type="Proteomes" id="UP000028945"/>
    </source>
</evidence>
<evidence type="ECO:0000256" key="4">
    <source>
        <dbReference type="ARBA" id="ARBA00022448"/>
    </source>
</evidence>
<feature type="transmembrane region" description="Helical" evidence="13">
    <location>
        <begin position="460"/>
        <end position="480"/>
    </location>
</feature>
<evidence type="ECO:0000256" key="2">
    <source>
        <dbReference type="ARBA" id="ARBA00010527"/>
    </source>
</evidence>
<dbReference type="GO" id="GO:0005886">
    <property type="term" value="C:plasma membrane"/>
    <property type="evidence" value="ECO:0007669"/>
    <property type="project" value="UniProtKB-SubCell"/>
</dbReference>
<dbReference type="NCBIfam" id="NF002352">
    <property type="entry name" value="PRK01318.1-3"/>
    <property type="match status" value="1"/>
</dbReference>
<sequence>MNFRQLMLWLIVAFCTITIWNNWHQYTNPTPVQTSSQGNETPNLPISTTKEAAIDSQTTLAQATGELIDVSTDLYRLKFDTLGAQLVYAELLAHQHAVDNTQQTLLLDNDPNNFFVAQTGLSGATPDVYPNQKTLFTYLKTEKQDNRTLVSFEAQKGGLQVVRTYTIENNSYDILVNDKITNISDHDITASQYYQITRNSADPVGTQKFDHSFHGLALYTESGKFQKLKFSDIADNDAEYTKETKAGWISYVQHYFVTAWVPDQTITHHLSARKVGDDRYALSTISALPTLAPNASITTQANLWVGPQDKAGLAAVNPTLDVVVDYGWVTILAKPMFSFMAWIHSIVGNWGWTIIILTIVIKLILFPLSAASYKSMAKMKRVAPRMNAIREQYGDDRQKLNAAMFQLYKDEKINPMGGCLPILLQIPVFFTLYRVIQSSVELRGAPWLGWIHDLSVTDPYYILPVLMVLSMFLQFALNPTPADPMQAKMMKIMPLIFGAFMFFFPAGLVLYWLVNNILSIAQQAYISKKYNAEANEAILKHK</sequence>
<dbReference type="NCBIfam" id="TIGR03593">
    <property type="entry name" value="yidC_nterm"/>
    <property type="match status" value="1"/>
</dbReference>
<feature type="transmembrane region" description="Helical" evidence="13">
    <location>
        <begin position="350"/>
        <end position="371"/>
    </location>
</feature>
<dbReference type="Proteomes" id="UP000028945">
    <property type="component" value="Chromosome"/>
</dbReference>
<evidence type="ECO:0000256" key="7">
    <source>
        <dbReference type="ARBA" id="ARBA00022927"/>
    </source>
</evidence>
<evidence type="ECO:0000256" key="9">
    <source>
        <dbReference type="ARBA" id="ARBA00023136"/>
    </source>
</evidence>
<dbReference type="CDD" id="cd20070">
    <property type="entry name" value="5TM_YidC_Alb3"/>
    <property type="match status" value="1"/>
</dbReference>
<evidence type="ECO:0000256" key="13">
    <source>
        <dbReference type="HAMAP-Rule" id="MF_01810"/>
    </source>
</evidence>
<dbReference type="InterPro" id="IPR047196">
    <property type="entry name" value="YidC_ALB_C"/>
</dbReference>
<evidence type="ECO:0000256" key="3">
    <source>
        <dbReference type="ARBA" id="ARBA00015325"/>
    </source>
</evidence>
<evidence type="ECO:0000256" key="6">
    <source>
        <dbReference type="ARBA" id="ARBA00022692"/>
    </source>
</evidence>
<dbReference type="NCBIfam" id="TIGR03592">
    <property type="entry name" value="yidC_oxa1_cterm"/>
    <property type="match status" value="1"/>
</dbReference>